<keyword evidence="2" id="KW-1185">Reference proteome</keyword>
<accession>A0ABS8TLR1</accession>
<protein>
    <submittedName>
        <fullName evidence="1">Uncharacterized protein</fullName>
    </submittedName>
</protein>
<sequence length="198" mass="22227">MIPKLGFEKDVPEDKCSGDTTKSFQGTRFLNACGLRISNINIMLSKQASESFYFPCRGLLRNSQKKPAAHPCFILYNHDLVHVLNHNCKQTYSLESAQGFHEIRSANPLVSFSIGRTLLTNSKTGTSSTITSPVTYIELGSKLLSREIVWAMEHFLEVYHILGRDVSTEILEREKGIETGVLSLLRGRSLPVAIWVRL</sequence>
<evidence type="ECO:0000313" key="2">
    <source>
        <dbReference type="Proteomes" id="UP000823775"/>
    </source>
</evidence>
<name>A0ABS8TLR1_DATST</name>
<organism evidence="1 2">
    <name type="scientific">Datura stramonium</name>
    <name type="common">Jimsonweed</name>
    <name type="synonym">Common thornapple</name>
    <dbReference type="NCBI Taxonomy" id="4076"/>
    <lineage>
        <taxon>Eukaryota</taxon>
        <taxon>Viridiplantae</taxon>
        <taxon>Streptophyta</taxon>
        <taxon>Embryophyta</taxon>
        <taxon>Tracheophyta</taxon>
        <taxon>Spermatophyta</taxon>
        <taxon>Magnoliopsida</taxon>
        <taxon>eudicotyledons</taxon>
        <taxon>Gunneridae</taxon>
        <taxon>Pentapetalae</taxon>
        <taxon>asterids</taxon>
        <taxon>lamiids</taxon>
        <taxon>Solanales</taxon>
        <taxon>Solanaceae</taxon>
        <taxon>Solanoideae</taxon>
        <taxon>Datureae</taxon>
        <taxon>Datura</taxon>
    </lineage>
</organism>
<dbReference type="Proteomes" id="UP000823775">
    <property type="component" value="Unassembled WGS sequence"/>
</dbReference>
<proteinExistence type="predicted"/>
<reference evidence="1 2" key="1">
    <citation type="journal article" date="2021" name="BMC Genomics">
        <title>Datura genome reveals duplications of psychoactive alkaloid biosynthetic genes and high mutation rate following tissue culture.</title>
        <authorList>
            <person name="Rajewski A."/>
            <person name="Carter-House D."/>
            <person name="Stajich J."/>
            <person name="Litt A."/>
        </authorList>
    </citation>
    <scope>NUCLEOTIDE SEQUENCE [LARGE SCALE GENOMIC DNA]</scope>
    <source>
        <strain evidence="1">AR-01</strain>
    </source>
</reference>
<evidence type="ECO:0000313" key="1">
    <source>
        <dbReference type="EMBL" id="MCD7472481.1"/>
    </source>
</evidence>
<gene>
    <name evidence="1" type="ORF">HAX54_013728</name>
</gene>
<comment type="caution">
    <text evidence="1">The sequence shown here is derived from an EMBL/GenBank/DDBJ whole genome shotgun (WGS) entry which is preliminary data.</text>
</comment>
<dbReference type="EMBL" id="JACEIK010001831">
    <property type="protein sequence ID" value="MCD7472481.1"/>
    <property type="molecule type" value="Genomic_DNA"/>
</dbReference>